<evidence type="ECO:0000313" key="2">
    <source>
        <dbReference type="EMBL" id="ETO13891.1"/>
    </source>
</evidence>
<feature type="region of interest" description="Disordered" evidence="1">
    <location>
        <begin position="196"/>
        <end position="275"/>
    </location>
</feature>
<feature type="compositionally biased region" description="Acidic residues" evidence="1">
    <location>
        <begin position="83"/>
        <end position="100"/>
    </location>
</feature>
<reference evidence="2 3" key="1">
    <citation type="journal article" date="2013" name="Curr. Biol.">
        <title>The Genome of the Foraminiferan Reticulomyxa filosa.</title>
        <authorList>
            <person name="Glockner G."/>
            <person name="Hulsmann N."/>
            <person name="Schleicher M."/>
            <person name="Noegel A.A."/>
            <person name="Eichinger L."/>
            <person name="Gallinger C."/>
            <person name="Pawlowski J."/>
            <person name="Sierra R."/>
            <person name="Euteneuer U."/>
            <person name="Pillet L."/>
            <person name="Moustafa A."/>
            <person name="Platzer M."/>
            <person name="Groth M."/>
            <person name="Szafranski K."/>
            <person name="Schliwa M."/>
        </authorList>
    </citation>
    <scope>NUCLEOTIDE SEQUENCE [LARGE SCALE GENOMIC DNA]</scope>
</reference>
<gene>
    <name evidence="2" type="ORF">RFI_23475</name>
</gene>
<comment type="caution">
    <text evidence="2">The sequence shown here is derived from an EMBL/GenBank/DDBJ whole genome shotgun (WGS) entry which is preliminary data.</text>
</comment>
<organism evidence="2 3">
    <name type="scientific">Reticulomyxa filosa</name>
    <dbReference type="NCBI Taxonomy" id="46433"/>
    <lineage>
        <taxon>Eukaryota</taxon>
        <taxon>Sar</taxon>
        <taxon>Rhizaria</taxon>
        <taxon>Retaria</taxon>
        <taxon>Foraminifera</taxon>
        <taxon>Monothalamids</taxon>
        <taxon>Reticulomyxidae</taxon>
        <taxon>Reticulomyxa</taxon>
    </lineage>
</organism>
<feature type="compositionally biased region" description="Acidic residues" evidence="1">
    <location>
        <begin position="116"/>
        <end position="128"/>
    </location>
</feature>
<evidence type="ECO:0000256" key="1">
    <source>
        <dbReference type="SAM" id="MobiDB-lite"/>
    </source>
</evidence>
<keyword evidence="3" id="KW-1185">Reference proteome</keyword>
<name>X6MJU1_RETFI</name>
<accession>X6MJU1</accession>
<feature type="compositionally biased region" description="Basic and acidic residues" evidence="1">
    <location>
        <begin position="266"/>
        <end position="275"/>
    </location>
</feature>
<feature type="compositionally biased region" description="Polar residues" evidence="1">
    <location>
        <begin position="241"/>
        <end position="264"/>
    </location>
</feature>
<protein>
    <submittedName>
        <fullName evidence="2">Uncharacterized protein</fullName>
    </submittedName>
</protein>
<evidence type="ECO:0000313" key="3">
    <source>
        <dbReference type="Proteomes" id="UP000023152"/>
    </source>
</evidence>
<feature type="compositionally biased region" description="Basic residues" evidence="1">
    <location>
        <begin position="199"/>
        <end position="238"/>
    </location>
</feature>
<feature type="compositionally biased region" description="Basic and acidic residues" evidence="1">
    <location>
        <begin position="38"/>
        <end position="49"/>
    </location>
</feature>
<sequence>GLSQYYGREVLPEELQQVLLQSQQQLTQERYQASIVRARERRERQREAMAENEMDMEAADARSISSNDMQEDRNAERFREGHDDDDDDDDEEDDDDDDENDHDHEHKREHEHEHENDEEQGQEEEVEEQQQQQDDEKKTGNEYISRQRQQSNKQKQVSEGEEPFQAHKLLFFLLQSCIDEVSDGCKRVKEISESNKDVLKKKKHGKRPNARHCHPHNKQRQILRNSKKKKLGRKKKKNEKPTSTDSSNTSQHAVDSANKNNLSPHKQKDDDKPDFSLKQVFPTSSPLTRLLIIVQRELFIKANSHRQSSHADVNLLQEYILKAIHASIFILTQYLYTLFAEYRSECLNIISNSFIGKALLPLLTKYFEMLPKVYFYFLKKIINNDKYTYYVFFLKIFLQTETWQDLTEFLLVLDELCNMDEEISNELAQLQSVQPLTGDNSVLVESAHSYLPNTLDEKHVSIPGANFLILQFDERCNTERGQDYLQLCLADGTPICSDLHGPPHEWNTSPLIVPHNEILFRFQSRLSGSQSQHHWGYACLVTGIRLGHHPKHSIMLDLLHTAANVVGKFILSQKKKNQSLRTLMVGREPDETEKAHLKWLTSPLFSRGREKYFVEEKSEKDKDDSKEKELKKKERSLVGCSDNQLESPKPKQFNLSINMGSPSWSPVVSHQSFLEDLAVMKVDSKAAEFVRKMFGQLKKEATDRIGGKIVDQTIHYAIAAILKHLGLVEIARKFASGSESTPGHMQSQWNQKLLFVFKLAKRLRQWIINEKQSLQQDYERTITEASERGEQLDAQQIKV</sequence>
<proteinExistence type="predicted"/>
<dbReference type="InterPro" id="IPR040099">
    <property type="entry name" value="ZZEF1"/>
</dbReference>
<feature type="region of interest" description="Disordered" evidence="1">
    <location>
        <begin position="38"/>
        <end position="162"/>
    </location>
</feature>
<dbReference type="PANTHER" id="PTHR22772">
    <property type="entry name" value="NOVEL ZZ TYPE ZINC FINGER DOMAIN CONTAINING PROTEIN"/>
    <property type="match status" value="1"/>
</dbReference>
<feature type="compositionally biased region" description="Basic and acidic residues" evidence="1">
    <location>
        <begin position="70"/>
        <end position="82"/>
    </location>
</feature>
<dbReference type="Proteomes" id="UP000023152">
    <property type="component" value="Unassembled WGS sequence"/>
</dbReference>
<feature type="compositionally biased region" description="Low complexity" evidence="1">
    <location>
        <begin position="146"/>
        <end position="155"/>
    </location>
</feature>
<feature type="non-terminal residue" evidence="2">
    <location>
        <position position="1"/>
    </location>
</feature>
<dbReference type="EMBL" id="ASPP01020337">
    <property type="protein sequence ID" value="ETO13891.1"/>
    <property type="molecule type" value="Genomic_DNA"/>
</dbReference>
<feature type="compositionally biased region" description="Basic and acidic residues" evidence="1">
    <location>
        <begin position="101"/>
        <end position="115"/>
    </location>
</feature>
<feature type="region of interest" description="Disordered" evidence="1">
    <location>
        <begin position="616"/>
        <end position="646"/>
    </location>
</feature>
<dbReference type="AlphaFoldDB" id="X6MJU1"/>
<dbReference type="PANTHER" id="PTHR22772:SF4">
    <property type="entry name" value="ZINC FINGER ZZ-TYPE AND EF-HAND DOMAIN-CONTAINING PROTEIN 1"/>
    <property type="match status" value="1"/>
</dbReference>
<feature type="compositionally biased region" description="Basic and acidic residues" evidence="1">
    <location>
        <begin position="616"/>
        <end position="636"/>
    </location>
</feature>
<dbReference type="OrthoDB" id="661148at2759"/>